<dbReference type="OrthoDB" id="3918840at2759"/>
<feature type="compositionally biased region" description="Polar residues" evidence="3">
    <location>
        <begin position="844"/>
        <end position="859"/>
    </location>
</feature>
<evidence type="ECO:0000256" key="3">
    <source>
        <dbReference type="SAM" id="MobiDB-lite"/>
    </source>
</evidence>
<reference evidence="5 6" key="1">
    <citation type="submission" date="2015-09" db="EMBL/GenBank/DDBJ databases">
        <title>Host preference determinants of Valsa canker pathogens revealed by comparative genomics.</title>
        <authorList>
            <person name="Yin Z."/>
            <person name="Huang L."/>
        </authorList>
    </citation>
    <scope>NUCLEOTIDE SEQUENCE [LARGE SCALE GENOMIC DNA]</scope>
    <source>
        <strain evidence="5 6">SXYLt</strain>
    </source>
</reference>
<evidence type="ECO:0000313" key="5">
    <source>
        <dbReference type="EMBL" id="ROW17769.1"/>
    </source>
</evidence>
<sequence length="1422" mass="154385">MAAPMQQMAGGQLMPQQQNRFAMPGAQGMDFSRIAFQYIQGTPYVGPGWQASVPIAERVGKAQDLITSAVLATPQQNWQRVAQICLQFEQETFRNAANKPDYDQKMRQKSQEMHARRQGQVPQLQETMSAQAAQQQMMMMNQQRQSAALMQAQMAGRGVGPGQQGFQHLQNPMQVSQLPQQASQMGLGLGNGMAPQPSPGRPGFPMPGGPQRVPDQAQLSDMDKQRAHQMAVQMLQTTTDTQKQQMLQNLAARLPPQRLAQMRAEGTNPLLFFLQQKNASQILQARQAQMQQQQQHQQHHQQQQPGMPPNAQGMPMQPGQQRPMNPGMMNNMGQPGGQMGPFGNMESIVNEQKQGFMAEQAGQLVVPASSGQGRNATPQPLAGMQPQNPFPQGPNQAPRPQMPSGLDPQQQERFRQQLHASQVQAQAQLRAQAAAKGLQGQPGGLSGPMPASQSPAMDTLNAPVRQPPVAMGQMGANQAAGNPQFGQGLDPRFNQPGAPGSIHGNPNMLPDPAVRAMLAQLSPEQQQRFRQLPPDKLNEILLRMRRNAMQGRPGQSQPGVPMNPANQANPMGMPMQQANAGVNPQMQQIMQQQQLNRMRAAGNPLQHPQAQMIMENMEVPLQVSQRIPGMPPEVKKWHQFKAWIQQTNTPIPDQMKQSLKSIQLQQYRRLMAAQLGGGMGSAPGPQQAGVPRPNPLANLPPNVQLPEVTAQEIQAFRMQQVRFKDAPEEQIRVIIQRMRWQKLQQAALGQEPGAPQPSGQPAAPVTTQPGLPPTATVGQQGFTHPHSVQAPSTAPEPGQTASAVAPGPKVHRPPQQHMPAPPNPSPAAAQKSLKRPSTDDPEGATQQNANNQRPASQPGQVPAGRPLPIIPPEQLAKMPLLQRQRYEAALRSQQQGQQDIMLFRAIFQEEKSAFENQKFPELSLSADAKAQIMPVITKAIEDFNKISKILRQWFGRTRDDSRLRAFIKARMRLVSQFQDGEQTQTLKDKLTMSLQEVIQSRQLIESMVKDLSTASTGRPQQLGGSTADQEQPQQNQTGPKPAPAPLNEANLAKQTQALNKMHQRSNSRGGQPPAAPTSTQPPFAFGAASPDGKPLWAAPTPLTQDNLQIPAAARKRVKPNSQNPQNSQLSSPVVSSQVASPQTKGMSPELKRQEAKAAPSKPAFMCTESGCELAGSGFPTEEARKQHHRDVHVLPYQNPQQFLEQSLAAAIGLEEHGLPKTQAKTEAEMPISREASMRGQGSAQGSASGGPASQTASADDKTPAGSKPVDKHTPSQAVTYLQQQPQAAADPLANTTIDPQSLMAPVLNIFDASAGGVISDMSLYRSTTPNEDTPNSSASKESGVSEPNSDIPETANLEIDMNWTNFDGSTLVNGMAAFGMDGDLNSFGAMADDDMHITEDMLADMDKPFTSLDSSLYGLEAL</sequence>
<feature type="region of interest" description="Disordered" evidence="3">
    <location>
        <begin position="1234"/>
        <end position="1274"/>
    </location>
</feature>
<feature type="region of interest" description="Disordered" evidence="3">
    <location>
        <begin position="368"/>
        <end position="508"/>
    </location>
</feature>
<feature type="region of interest" description="Disordered" evidence="3">
    <location>
        <begin position="284"/>
        <end position="345"/>
    </location>
</feature>
<keyword evidence="6" id="KW-1185">Reference proteome</keyword>
<dbReference type="GO" id="GO:0005634">
    <property type="term" value="C:nucleus"/>
    <property type="evidence" value="ECO:0007669"/>
    <property type="project" value="UniProtKB-SubCell"/>
</dbReference>
<evidence type="ECO:0000313" key="6">
    <source>
        <dbReference type="Proteomes" id="UP000285146"/>
    </source>
</evidence>
<feature type="compositionally biased region" description="Basic and acidic residues" evidence="3">
    <location>
        <begin position="1258"/>
        <end position="1273"/>
    </location>
</feature>
<feature type="compositionally biased region" description="Low complexity" evidence="3">
    <location>
        <begin position="1239"/>
        <end position="1257"/>
    </location>
</feature>
<accession>A0A423XMH6</accession>
<evidence type="ECO:0000259" key="4">
    <source>
        <dbReference type="Pfam" id="PF16987"/>
    </source>
</evidence>
<dbReference type="Proteomes" id="UP000285146">
    <property type="component" value="Unassembled WGS sequence"/>
</dbReference>
<evidence type="ECO:0000256" key="1">
    <source>
        <dbReference type="ARBA" id="ARBA00004123"/>
    </source>
</evidence>
<feature type="compositionally biased region" description="Low complexity" evidence="3">
    <location>
        <begin position="1076"/>
        <end position="1085"/>
    </location>
</feature>
<dbReference type="Pfam" id="PF16987">
    <property type="entry name" value="KIX_2"/>
    <property type="match status" value="1"/>
</dbReference>
<feature type="domain" description="Mediator complex subunit 15 KIX" evidence="4">
    <location>
        <begin position="48"/>
        <end position="120"/>
    </location>
</feature>
<feature type="compositionally biased region" description="Polar residues" evidence="3">
    <location>
        <begin position="1012"/>
        <end position="1038"/>
    </location>
</feature>
<feature type="compositionally biased region" description="Low complexity" evidence="3">
    <location>
        <begin position="749"/>
        <end position="764"/>
    </location>
</feature>
<keyword evidence="2" id="KW-0539">Nucleus</keyword>
<proteinExistence type="predicted"/>
<dbReference type="InterPro" id="IPR036546">
    <property type="entry name" value="MED15_KIX"/>
</dbReference>
<feature type="region of interest" description="Disordered" evidence="3">
    <location>
        <begin position="1058"/>
        <end position="1101"/>
    </location>
</feature>
<evidence type="ECO:0000256" key="2">
    <source>
        <dbReference type="ARBA" id="ARBA00023242"/>
    </source>
</evidence>
<name>A0A423XMH6_9PEZI</name>
<comment type="caution">
    <text evidence="5">The sequence shown here is derived from an EMBL/GenBank/DDBJ whole genome shotgun (WGS) entry which is preliminary data.</text>
</comment>
<feature type="region of interest" description="Disordered" evidence="3">
    <location>
        <begin position="745"/>
        <end position="871"/>
    </location>
</feature>
<feature type="compositionally biased region" description="Polar residues" evidence="3">
    <location>
        <begin position="369"/>
        <end position="378"/>
    </location>
</feature>
<feature type="region of interest" description="Disordered" evidence="3">
    <location>
        <begin position="1010"/>
        <end position="1046"/>
    </location>
</feature>
<feature type="compositionally biased region" description="Low complexity" evidence="3">
    <location>
        <begin position="284"/>
        <end position="333"/>
    </location>
</feature>
<comment type="subcellular location">
    <subcellularLocation>
        <location evidence="1">Nucleus</location>
    </subcellularLocation>
</comment>
<dbReference type="EMBL" id="LKEB01000002">
    <property type="protein sequence ID" value="ROW17769.1"/>
    <property type="molecule type" value="Genomic_DNA"/>
</dbReference>
<feature type="compositionally biased region" description="Polar residues" evidence="3">
    <location>
        <begin position="1324"/>
        <end position="1348"/>
    </location>
</feature>
<dbReference type="STRING" id="1230097.A0A423XMH6"/>
<feature type="region of interest" description="Disordered" evidence="3">
    <location>
        <begin position="1324"/>
        <end position="1350"/>
    </location>
</feature>
<feature type="compositionally biased region" description="Low complexity" evidence="3">
    <location>
        <begin position="420"/>
        <end position="439"/>
    </location>
</feature>
<feature type="compositionally biased region" description="Low complexity" evidence="3">
    <location>
        <begin position="1119"/>
        <end position="1142"/>
    </location>
</feature>
<gene>
    <name evidence="5" type="ORF">VPNG_00535</name>
</gene>
<feature type="compositionally biased region" description="Low complexity" evidence="3">
    <location>
        <begin position="470"/>
        <end position="482"/>
    </location>
</feature>
<dbReference type="InParanoid" id="A0A423XMH6"/>
<feature type="region of interest" description="Disordered" evidence="3">
    <location>
        <begin position="1114"/>
        <end position="1162"/>
    </location>
</feature>
<feature type="compositionally biased region" description="Polar residues" evidence="3">
    <location>
        <begin position="1058"/>
        <end position="1069"/>
    </location>
</feature>
<organism evidence="5 6">
    <name type="scientific">Cytospora leucostoma</name>
    <dbReference type="NCBI Taxonomy" id="1230097"/>
    <lineage>
        <taxon>Eukaryota</taxon>
        <taxon>Fungi</taxon>
        <taxon>Dikarya</taxon>
        <taxon>Ascomycota</taxon>
        <taxon>Pezizomycotina</taxon>
        <taxon>Sordariomycetes</taxon>
        <taxon>Sordariomycetidae</taxon>
        <taxon>Diaporthales</taxon>
        <taxon>Cytosporaceae</taxon>
        <taxon>Cytospora</taxon>
    </lineage>
</organism>
<protein>
    <recommendedName>
        <fullName evidence="4">Mediator complex subunit 15 KIX domain-containing protein</fullName>
    </recommendedName>
</protein>